<dbReference type="GO" id="GO:0016192">
    <property type="term" value="P:vesicle-mediated transport"/>
    <property type="evidence" value="ECO:0007669"/>
    <property type="project" value="InterPro"/>
</dbReference>
<sequence>MEESHGGIPTSHLVGSVPAVISEEKSSAKYESPKQTCKYSPQIMEDIKDGDINLLEVRVKHLNNSHQTTRRDSLVNKPASLLQRRGTGGVQTGAFIRAATLSSAIANCCLRLGRRTARCCNRWAQTHSSQEAIWAEILHRSSASSVGGRSGSFVAGDRSTSWSFDVSYVSVAASSVYGNAVVVPLAYFFILQYLGSNAKLVPFWCIWAYSLSAFVPASFLLLIPVEILRWIIIIVAGTATASFVALNLKSYIEGSDLSVLVVAAFFLQIALAVFIKVWFFA</sequence>
<dbReference type="GO" id="GO:0031267">
    <property type="term" value="F:small GTPase binding"/>
    <property type="evidence" value="ECO:0007669"/>
    <property type="project" value="InterPro"/>
</dbReference>
<evidence type="ECO:0000256" key="1">
    <source>
        <dbReference type="SAM" id="Phobius"/>
    </source>
</evidence>
<dbReference type="EMBL" id="JARAOO010000008">
    <property type="protein sequence ID" value="KAJ7960169.1"/>
    <property type="molecule type" value="Genomic_DNA"/>
</dbReference>
<keyword evidence="3" id="KW-1185">Reference proteome</keyword>
<feature type="transmembrane region" description="Helical" evidence="1">
    <location>
        <begin position="227"/>
        <end position="246"/>
    </location>
</feature>
<name>A0AAD7LL47_QUISA</name>
<feature type="transmembrane region" description="Helical" evidence="1">
    <location>
        <begin position="176"/>
        <end position="194"/>
    </location>
</feature>
<accession>A0AAD7LL47</accession>
<organism evidence="2 3">
    <name type="scientific">Quillaja saponaria</name>
    <name type="common">Soap bark tree</name>
    <dbReference type="NCBI Taxonomy" id="32244"/>
    <lineage>
        <taxon>Eukaryota</taxon>
        <taxon>Viridiplantae</taxon>
        <taxon>Streptophyta</taxon>
        <taxon>Embryophyta</taxon>
        <taxon>Tracheophyta</taxon>
        <taxon>Spermatophyta</taxon>
        <taxon>Magnoliopsida</taxon>
        <taxon>eudicotyledons</taxon>
        <taxon>Gunneridae</taxon>
        <taxon>Pentapetalae</taxon>
        <taxon>rosids</taxon>
        <taxon>fabids</taxon>
        <taxon>Fabales</taxon>
        <taxon>Quillajaceae</taxon>
        <taxon>Quillaja</taxon>
    </lineage>
</organism>
<dbReference type="PANTHER" id="PTHR12822">
    <property type="entry name" value="PROTEIN YIPF"/>
    <property type="match status" value="1"/>
</dbReference>
<evidence type="ECO:0000313" key="3">
    <source>
        <dbReference type="Proteomes" id="UP001163823"/>
    </source>
</evidence>
<proteinExistence type="predicted"/>
<keyword evidence="1" id="KW-1133">Transmembrane helix</keyword>
<comment type="caution">
    <text evidence="2">The sequence shown here is derived from an EMBL/GenBank/DDBJ whole genome shotgun (WGS) entry which is preliminary data.</text>
</comment>
<evidence type="ECO:0000313" key="2">
    <source>
        <dbReference type="EMBL" id="KAJ7960169.1"/>
    </source>
</evidence>
<dbReference type="GO" id="GO:0005794">
    <property type="term" value="C:Golgi apparatus"/>
    <property type="evidence" value="ECO:0007669"/>
    <property type="project" value="InterPro"/>
</dbReference>
<dbReference type="PANTHER" id="PTHR12822:SF5">
    <property type="entry name" value="PROTEIN YIP"/>
    <property type="match status" value="1"/>
</dbReference>
<keyword evidence="1" id="KW-0472">Membrane</keyword>
<feature type="transmembrane region" description="Helical" evidence="1">
    <location>
        <begin position="258"/>
        <end position="279"/>
    </location>
</feature>
<dbReference type="KEGG" id="qsa:O6P43_020654"/>
<protein>
    <submittedName>
        <fullName evidence="2">Protein YIPF</fullName>
    </submittedName>
</protein>
<dbReference type="Proteomes" id="UP001163823">
    <property type="component" value="Chromosome 8"/>
</dbReference>
<dbReference type="AlphaFoldDB" id="A0AAD7LL47"/>
<dbReference type="InterPro" id="IPR039765">
    <property type="entry name" value="Yip5/YIPF1/YIPF2"/>
</dbReference>
<gene>
    <name evidence="2" type="ORF">O6P43_020654</name>
</gene>
<reference evidence="2" key="1">
    <citation type="journal article" date="2023" name="Science">
        <title>Elucidation of the pathway for biosynthesis of saponin adjuvants from the soapbark tree.</title>
        <authorList>
            <person name="Reed J."/>
            <person name="Orme A."/>
            <person name="El-Demerdash A."/>
            <person name="Owen C."/>
            <person name="Martin L.B.B."/>
            <person name="Misra R.C."/>
            <person name="Kikuchi S."/>
            <person name="Rejzek M."/>
            <person name="Martin A.C."/>
            <person name="Harkess A."/>
            <person name="Leebens-Mack J."/>
            <person name="Louveau T."/>
            <person name="Stephenson M.J."/>
            <person name="Osbourn A."/>
        </authorList>
    </citation>
    <scope>NUCLEOTIDE SEQUENCE</scope>
    <source>
        <strain evidence="2">S10</strain>
    </source>
</reference>
<feature type="transmembrane region" description="Helical" evidence="1">
    <location>
        <begin position="201"/>
        <end position="221"/>
    </location>
</feature>
<keyword evidence="1" id="KW-0812">Transmembrane</keyword>